<dbReference type="GO" id="GO:0043565">
    <property type="term" value="F:sequence-specific DNA binding"/>
    <property type="evidence" value="ECO:0007669"/>
    <property type="project" value="TreeGrafter"/>
</dbReference>
<dbReference type="PROSITE" id="PS50931">
    <property type="entry name" value="HTH_LYSR"/>
    <property type="match status" value="1"/>
</dbReference>
<evidence type="ECO:0000256" key="1">
    <source>
        <dbReference type="ARBA" id="ARBA00009437"/>
    </source>
</evidence>
<dbReference type="InterPro" id="IPR005119">
    <property type="entry name" value="LysR_subst-bd"/>
</dbReference>
<dbReference type="AlphaFoldDB" id="A0A2W5THB7"/>
<dbReference type="InterPro" id="IPR058163">
    <property type="entry name" value="LysR-type_TF_proteobact-type"/>
</dbReference>
<dbReference type="InterPro" id="IPR000847">
    <property type="entry name" value="LysR_HTH_N"/>
</dbReference>
<dbReference type="GO" id="GO:0003700">
    <property type="term" value="F:DNA-binding transcription factor activity"/>
    <property type="evidence" value="ECO:0007669"/>
    <property type="project" value="InterPro"/>
</dbReference>
<comment type="caution">
    <text evidence="6">The sequence shown here is derived from an EMBL/GenBank/DDBJ whole genome shotgun (WGS) entry which is preliminary data.</text>
</comment>
<dbReference type="EMBL" id="QFQP01000006">
    <property type="protein sequence ID" value="PZR14999.1"/>
    <property type="molecule type" value="Genomic_DNA"/>
</dbReference>
<reference evidence="6 7" key="1">
    <citation type="submission" date="2017-08" db="EMBL/GenBank/DDBJ databases">
        <title>Infants hospitalized years apart are colonized by the same room-sourced microbial strains.</title>
        <authorList>
            <person name="Brooks B."/>
            <person name="Olm M.R."/>
            <person name="Firek B.A."/>
            <person name="Baker R."/>
            <person name="Thomas B.C."/>
            <person name="Morowitz M.J."/>
            <person name="Banfield J.F."/>
        </authorList>
    </citation>
    <scope>NUCLEOTIDE SEQUENCE [LARGE SCALE GENOMIC DNA]</scope>
    <source>
        <strain evidence="6">S2_003_000_R2_14</strain>
    </source>
</reference>
<dbReference type="Pfam" id="PF00126">
    <property type="entry name" value="HTH_1"/>
    <property type="match status" value="1"/>
</dbReference>
<dbReference type="InterPro" id="IPR036388">
    <property type="entry name" value="WH-like_DNA-bd_sf"/>
</dbReference>
<evidence type="ECO:0000256" key="2">
    <source>
        <dbReference type="ARBA" id="ARBA00023015"/>
    </source>
</evidence>
<dbReference type="PANTHER" id="PTHR30537">
    <property type="entry name" value="HTH-TYPE TRANSCRIPTIONAL REGULATOR"/>
    <property type="match status" value="1"/>
</dbReference>
<protein>
    <submittedName>
        <fullName evidence="6">LysR family transcriptional regulator</fullName>
    </submittedName>
</protein>
<keyword evidence="3" id="KW-0238">DNA-binding</keyword>
<dbReference type="GO" id="GO:0006351">
    <property type="term" value="P:DNA-templated transcription"/>
    <property type="evidence" value="ECO:0007669"/>
    <property type="project" value="TreeGrafter"/>
</dbReference>
<name>A0A2W5THB7_9BACT</name>
<evidence type="ECO:0000259" key="5">
    <source>
        <dbReference type="PROSITE" id="PS50931"/>
    </source>
</evidence>
<dbReference type="FunFam" id="1.10.10.10:FF:000001">
    <property type="entry name" value="LysR family transcriptional regulator"/>
    <property type="match status" value="1"/>
</dbReference>
<sequence length="296" mass="33001">MALELDSVRAFQKVAEQGSFTRAAAQLGLSKSRVSMLVTELEREVGSRLVLRTTRTVQLTSEGEQFLARAEGLLHDADELSTMFSAPSTLKGRLRVDLPVALARDRIIPRLPEFFAAHPNLELQLSATDRRVDVLREGFDVVLRVGSLDDSSLQVKRLGVLPMMNCASAAYLVRYGVPKTLEDLDAHYVVHYASRLGTEPPAFEYRKGGKWFDKPMRALVTVNNTDAYRAACRAGLGIIQVPRLGTTDEEFREVLPDFTSQPLPVSLVHGYARSAPQRVRVFMAWLERVLRPHVTG</sequence>
<dbReference type="SUPFAM" id="SSF46785">
    <property type="entry name" value="Winged helix' DNA-binding domain"/>
    <property type="match status" value="1"/>
</dbReference>
<dbReference type="Proteomes" id="UP000249061">
    <property type="component" value="Unassembled WGS sequence"/>
</dbReference>
<keyword evidence="4" id="KW-0804">Transcription</keyword>
<accession>A0A2W5THB7</accession>
<gene>
    <name evidence="6" type="ORF">DI536_09485</name>
</gene>
<feature type="domain" description="HTH lysR-type" evidence="5">
    <location>
        <begin position="3"/>
        <end position="60"/>
    </location>
</feature>
<evidence type="ECO:0000313" key="7">
    <source>
        <dbReference type="Proteomes" id="UP000249061"/>
    </source>
</evidence>
<keyword evidence="2" id="KW-0805">Transcription regulation</keyword>
<evidence type="ECO:0000256" key="4">
    <source>
        <dbReference type="ARBA" id="ARBA00023163"/>
    </source>
</evidence>
<dbReference type="Gene3D" id="1.10.10.10">
    <property type="entry name" value="Winged helix-like DNA-binding domain superfamily/Winged helix DNA-binding domain"/>
    <property type="match status" value="1"/>
</dbReference>
<dbReference type="CDD" id="cd08472">
    <property type="entry name" value="PBP2_CrgA_like_3"/>
    <property type="match status" value="1"/>
</dbReference>
<dbReference type="InterPro" id="IPR036390">
    <property type="entry name" value="WH_DNA-bd_sf"/>
</dbReference>
<comment type="similarity">
    <text evidence="1">Belongs to the LysR transcriptional regulatory family.</text>
</comment>
<proteinExistence type="inferred from homology"/>
<organism evidence="6 7">
    <name type="scientific">Archangium gephyra</name>
    <dbReference type="NCBI Taxonomy" id="48"/>
    <lineage>
        <taxon>Bacteria</taxon>
        <taxon>Pseudomonadati</taxon>
        <taxon>Myxococcota</taxon>
        <taxon>Myxococcia</taxon>
        <taxon>Myxococcales</taxon>
        <taxon>Cystobacterineae</taxon>
        <taxon>Archangiaceae</taxon>
        <taxon>Archangium</taxon>
    </lineage>
</organism>
<dbReference type="Pfam" id="PF03466">
    <property type="entry name" value="LysR_substrate"/>
    <property type="match status" value="1"/>
</dbReference>
<dbReference type="Gene3D" id="3.40.190.290">
    <property type="match status" value="1"/>
</dbReference>
<dbReference type="PANTHER" id="PTHR30537:SF72">
    <property type="entry name" value="LYSR FAMILY TRANSCRIPTIONAL REGULATOR"/>
    <property type="match status" value="1"/>
</dbReference>
<evidence type="ECO:0000256" key="3">
    <source>
        <dbReference type="ARBA" id="ARBA00023125"/>
    </source>
</evidence>
<dbReference type="SUPFAM" id="SSF53850">
    <property type="entry name" value="Periplasmic binding protein-like II"/>
    <property type="match status" value="1"/>
</dbReference>
<evidence type="ECO:0000313" key="6">
    <source>
        <dbReference type="EMBL" id="PZR14999.1"/>
    </source>
</evidence>